<dbReference type="EMBL" id="JAGPYM010000042">
    <property type="protein sequence ID" value="KAH6874078.1"/>
    <property type="molecule type" value="Genomic_DNA"/>
</dbReference>
<accession>A0A9P8VS80</accession>
<gene>
    <name evidence="1" type="ORF">B0T10DRAFT_465954</name>
</gene>
<keyword evidence="2" id="KW-1185">Reference proteome</keyword>
<evidence type="ECO:0000313" key="2">
    <source>
        <dbReference type="Proteomes" id="UP000777438"/>
    </source>
</evidence>
<dbReference type="Proteomes" id="UP000777438">
    <property type="component" value="Unassembled WGS sequence"/>
</dbReference>
<dbReference type="CDD" id="cd12148">
    <property type="entry name" value="fungal_TF_MHR"/>
    <property type="match status" value="1"/>
</dbReference>
<sequence>MPLAQPLIQHIVRRHVVSTAIEDSADPETPARVHIFREQTFHCLILSPYTRGGDYVLETMINYLVRESFVSEDAKIGHSLVQDIIVQLALSEGYHRDLQHLSRISPFADEMQRRLWAVIVLIDLRLLS</sequence>
<evidence type="ECO:0000313" key="1">
    <source>
        <dbReference type="EMBL" id="KAH6874078.1"/>
    </source>
</evidence>
<proteinExistence type="predicted"/>
<evidence type="ECO:0008006" key="3">
    <source>
        <dbReference type="Google" id="ProtNLM"/>
    </source>
</evidence>
<dbReference type="OrthoDB" id="4934715at2759"/>
<comment type="caution">
    <text evidence="1">The sequence shown here is derived from an EMBL/GenBank/DDBJ whole genome shotgun (WGS) entry which is preliminary data.</text>
</comment>
<name>A0A9P8VS80_9HYPO</name>
<organism evidence="1 2">
    <name type="scientific">Thelonectria olida</name>
    <dbReference type="NCBI Taxonomy" id="1576542"/>
    <lineage>
        <taxon>Eukaryota</taxon>
        <taxon>Fungi</taxon>
        <taxon>Dikarya</taxon>
        <taxon>Ascomycota</taxon>
        <taxon>Pezizomycotina</taxon>
        <taxon>Sordariomycetes</taxon>
        <taxon>Hypocreomycetidae</taxon>
        <taxon>Hypocreales</taxon>
        <taxon>Nectriaceae</taxon>
        <taxon>Thelonectria</taxon>
    </lineage>
</organism>
<dbReference type="AlphaFoldDB" id="A0A9P8VS80"/>
<protein>
    <recommendedName>
        <fullName evidence="3">Transcription factor domain-containing protein</fullName>
    </recommendedName>
</protein>
<reference evidence="1 2" key="1">
    <citation type="journal article" date="2021" name="Nat. Commun.">
        <title>Genetic determinants of endophytism in the Arabidopsis root mycobiome.</title>
        <authorList>
            <person name="Mesny F."/>
            <person name="Miyauchi S."/>
            <person name="Thiergart T."/>
            <person name="Pickel B."/>
            <person name="Atanasova L."/>
            <person name="Karlsson M."/>
            <person name="Huettel B."/>
            <person name="Barry K.W."/>
            <person name="Haridas S."/>
            <person name="Chen C."/>
            <person name="Bauer D."/>
            <person name="Andreopoulos W."/>
            <person name="Pangilinan J."/>
            <person name="LaButti K."/>
            <person name="Riley R."/>
            <person name="Lipzen A."/>
            <person name="Clum A."/>
            <person name="Drula E."/>
            <person name="Henrissat B."/>
            <person name="Kohler A."/>
            <person name="Grigoriev I.V."/>
            <person name="Martin F.M."/>
            <person name="Hacquard S."/>
        </authorList>
    </citation>
    <scope>NUCLEOTIDE SEQUENCE [LARGE SCALE GENOMIC DNA]</scope>
    <source>
        <strain evidence="1 2">MPI-CAGE-CH-0241</strain>
    </source>
</reference>